<dbReference type="InParanoid" id="A0A1S3I1V4"/>
<name>A0A1S3I1V4_LINAN</name>
<dbReference type="Proteomes" id="UP000085678">
    <property type="component" value="Unplaced"/>
</dbReference>
<protein>
    <submittedName>
        <fullName evidence="3">Uncharacterized protein LOC106160250</fullName>
    </submittedName>
</protein>
<accession>A0A1S3I1V4</accession>
<feature type="domain" description="Death" evidence="1">
    <location>
        <begin position="34"/>
        <end position="101"/>
    </location>
</feature>
<dbReference type="Gene3D" id="1.10.533.10">
    <property type="entry name" value="Death Domain, Fas"/>
    <property type="match status" value="1"/>
</dbReference>
<dbReference type="SUPFAM" id="SSF47986">
    <property type="entry name" value="DEATH domain"/>
    <property type="match status" value="1"/>
</dbReference>
<evidence type="ECO:0000313" key="2">
    <source>
        <dbReference type="Proteomes" id="UP000085678"/>
    </source>
</evidence>
<proteinExistence type="predicted"/>
<dbReference type="GeneID" id="106160250"/>
<organism evidence="2 3">
    <name type="scientific">Lingula anatina</name>
    <name type="common">Brachiopod</name>
    <name type="synonym">Lingula unguis</name>
    <dbReference type="NCBI Taxonomy" id="7574"/>
    <lineage>
        <taxon>Eukaryota</taxon>
        <taxon>Metazoa</taxon>
        <taxon>Spiralia</taxon>
        <taxon>Lophotrochozoa</taxon>
        <taxon>Brachiopoda</taxon>
        <taxon>Linguliformea</taxon>
        <taxon>Lingulata</taxon>
        <taxon>Lingulida</taxon>
        <taxon>Linguloidea</taxon>
        <taxon>Lingulidae</taxon>
        <taxon>Lingula</taxon>
    </lineage>
</organism>
<dbReference type="RefSeq" id="XP_013392247.1">
    <property type="nucleotide sequence ID" value="XM_013536793.1"/>
</dbReference>
<dbReference type="SMART" id="SM00005">
    <property type="entry name" value="DEATH"/>
    <property type="match status" value="1"/>
</dbReference>
<dbReference type="InterPro" id="IPR000488">
    <property type="entry name" value="Death_dom"/>
</dbReference>
<evidence type="ECO:0000313" key="3">
    <source>
        <dbReference type="RefSeq" id="XP_013392247.1"/>
    </source>
</evidence>
<dbReference type="InterPro" id="IPR011029">
    <property type="entry name" value="DEATH-like_dom_sf"/>
</dbReference>
<dbReference type="GO" id="GO:0007165">
    <property type="term" value="P:signal transduction"/>
    <property type="evidence" value="ECO:0007669"/>
    <property type="project" value="InterPro"/>
</dbReference>
<evidence type="ECO:0000259" key="1">
    <source>
        <dbReference type="PROSITE" id="PS50017"/>
    </source>
</evidence>
<dbReference type="Pfam" id="PF00531">
    <property type="entry name" value="Death"/>
    <property type="match status" value="1"/>
</dbReference>
<sequence length="189" mass="21885">MIMLQRFSSPLIQTHLLQKLIATISDQVSVRRIRFLGRRLGVPDAKLDNIRCQNPNNAQEESFQILREWMKRTAGATVHNLFKALKDHQLNACLDHVKNEYLTLSKEILAKSDDEFSTFCASLEYTDGLTLSAMKKINMRCYVSDDMRYMGLPLTRYNANSKERMALYRLEWNGNYEIPASYARRAVVS</sequence>
<reference evidence="3" key="1">
    <citation type="submission" date="2025-08" db="UniProtKB">
        <authorList>
            <consortium name="RefSeq"/>
        </authorList>
    </citation>
    <scope>IDENTIFICATION</scope>
    <source>
        <tissue evidence="3">Gonads</tissue>
    </source>
</reference>
<dbReference type="OrthoDB" id="100767at2759"/>
<dbReference type="PROSITE" id="PS50017">
    <property type="entry name" value="DEATH_DOMAIN"/>
    <property type="match status" value="1"/>
</dbReference>
<keyword evidence="2" id="KW-1185">Reference proteome</keyword>
<dbReference type="KEGG" id="lak:106160250"/>
<dbReference type="AlphaFoldDB" id="A0A1S3I1V4"/>
<gene>
    <name evidence="3" type="primary">LOC106160250</name>
</gene>